<evidence type="ECO:0000313" key="6">
    <source>
        <dbReference type="Proteomes" id="UP000186817"/>
    </source>
</evidence>
<feature type="compositionally biased region" description="Pro residues" evidence="1">
    <location>
        <begin position="731"/>
        <end position="741"/>
    </location>
</feature>
<dbReference type="PROSITE" id="PS50086">
    <property type="entry name" value="TBC_RABGAP"/>
    <property type="match status" value="1"/>
</dbReference>
<protein>
    <submittedName>
        <fullName evidence="5">TBC1 domain family member 13</fullName>
    </submittedName>
</protein>
<keyword evidence="6" id="KW-1185">Reference proteome</keyword>
<feature type="compositionally biased region" description="Low complexity" evidence="1">
    <location>
        <begin position="1514"/>
        <end position="1530"/>
    </location>
</feature>
<dbReference type="EMBL" id="LSRX01000547">
    <property type="protein sequence ID" value="OLP94345.1"/>
    <property type="molecule type" value="Genomic_DNA"/>
</dbReference>
<feature type="region of interest" description="Disordered" evidence="1">
    <location>
        <begin position="724"/>
        <end position="759"/>
    </location>
</feature>
<dbReference type="Pfam" id="PF00566">
    <property type="entry name" value="RabGAP-TBC"/>
    <property type="match status" value="1"/>
</dbReference>
<dbReference type="SMART" id="SM00164">
    <property type="entry name" value="TBC"/>
    <property type="match status" value="1"/>
</dbReference>
<dbReference type="PANTHER" id="PTHR22957:SF27">
    <property type="entry name" value="TBC1 DOMAIN FAMILY MEMBER 13"/>
    <property type="match status" value="1"/>
</dbReference>
<feature type="compositionally biased region" description="Basic and acidic residues" evidence="1">
    <location>
        <begin position="2293"/>
        <end position="2330"/>
    </location>
</feature>
<feature type="transmembrane region" description="Helical" evidence="2">
    <location>
        <begin position="2417"/>
        <end position="2434"/>
    </location>
</feature>
<organism evidence="5 6">
    <name type="scientific">Symbiodinium microadriaticum</name>
    <name type="common">Dinoflagellate</name>
    <name type="synonym">Zooxanthella microadriatica</name>
    <dbReference type="NCBI Taxonomy" id="2951"/>
    <lineage>
        <taxon>Eukaryota</taxon>
        <taxon>Sar</taxon>
        <taxon>Alveolata</taxon>
        <taxon>Dinophyceae</taxon>
        <taxon>Suessiales</taxon>
        <taxon>Symbiodiniaceae</taxon>
        <taxon>Symbiodinium</taxon>
    </lineage>
</organism>
<feature type="transmembrane region" description="Helical" evidence="2">
    <location>
        <begin position="2454"/>
        <end position="2475"/>
    </location>
</feature>
<feature type="region of interest" description="Disordered" evidence="1">
    <location>
        <begin position="882"/>
        <end position="905"/>
    </location>
</feature>
<feature type="region of interest" description="Disordered" evidence="1">
    <location>
        <begin position="772"/>
        <end position="868"/>
    </location>
</feature>
<dbReference type="InterPro" id="IPR015915">
    <property type="entry name" value="Kelch-typ_b-propeller"/>
</dbReference>
<keyword evidence="3" id="KW-0732">Signal</keyword>
<keyword evidence="2" id="KW-1133">Transmembrane helix</keyword>
<feature type="transmembrane region" description="Helical" evidence="2">
    <location>
        <begin position="2515"/>
        <end position="2539"/>
    </location>
</feature>
<sequence>MHLLLSLAALQLAACAREDASTVLHAGPPMCCCNPEHRRKTKCFKAEGETLLTDERGQLWEQLPLEEQVSTKFVCSVSDRTYNMQVLSGAVIQESPESMLQEPPGVQAPAVNEVGYTRAQSLEEPLNLQEVPIYETKRFACHRKGKGPTATDVFCRKGPCPGQTVEAPKCPEDDSYLYKEADGHGVCIEEEDLIGDQAKIKMNISILAEIYFPTSAEVIIDTNAENNIDLSPKINIDLNEPMNANFQMRHWESCQNQDVRISQRTMYSLTQQQKFMLHIVTPRSLGRHGSHTSPWALPRSDVQHGLPVQVLQVGQQAAAATFAGTRASSGKALLGGTRGLAAGPPITPRNLRRRLTRFSSRRPLEEHCTCRVGMVLRCWFSFLVTLNNVKGIFSASRGESHCAVRDDQGTCRQSEDAEELVALQAKMEKGPHWGWWARGRFHRGRGYYKVQTTTEAPVQPFWISAAVKTPCNEACGEFNDGLNVFRCGKEAMAAINSTEAIEALVAELGLPNTTCTEEGGSRDGGGSPFTRGPPDNDCYYWDPTKPASDIDCDDVSVNKRTPLCYCVPASWQHSLRSRGFRFIFLWLVVPDQGGTGCSMASFAIARPFLLLGCIGSPGIHGSFQQDPTGPWFSADRDQTCNDLCTAKNFTECGKEEMAAINSSVALADLLSILNLTCTPPSSPSNRKRNGAGSPFTRGPPDNDCYYWDPTETASNIDCISPAWDEVGERTPAPPAPLPAPKEPNRPIVASGQYEPGHSVPVARDIAPAAAELPDELEEPSAASPPPAPSALGDSMPTPLERRQMRQLAANSSSPSPREAVSEGATPAGTGSAPATCLAATERLRDRLKKREGSGRTGERTRSVPDASSMVNWQERIELRHKEAEEQQVHEREEKQRTAERSTKRNDALKRVMERREQRQADAVTLGSEEYSASMSSGGVAAHGNSVRSGLGFRPTAPGHWFRAWEAPWPMYYSRTWLLALQAVLPCAQWLAPEGLGWQKMDGEPPWKPHTGSIAAPLSDGTMLLIGGQAGRHGGGHFDCFNCTSDVWQFKHQKAEWIDHSKDVPWDPRWGHSVVTQADDTVWLFFGCCEKGKPTVMLRDIWSFNPMKGSAWRKIESPPPFEGIQATSAALTGSDVWFVGGWSQQRGTLSQVVVFNLETHLGCTSGVLGKWGSFRVDCWPKEIFVSASGSRVLASAPLGLLVGAWKIGYQNFNEADHATAISPDGKWLVMFGGQHAKEGGRKWNRCEDTWRVPLPSAKPSEWVRLGNLAAARSSPGVFVLHTGWLMTLGGHWTPETELLSAKGPEDKDGVAKHHEETEFRTYSDVLALNLNAGSKKWKVVEKEAPWTPRDDVAVGVTTDDTILIFGGGTLYGGGGYLHDVWKLEKASAKLGLPLSHAFHRHAELNEALSVTGCLPPGLAQDSVSLVDTLWLGGAYMDVMVREERSFEEAWCRRFDIMARTDKDQDILKAFEEDTDAFFDSLLAGESSAPPAKAEPKAAPKAAEGGFMPPARIEVPKAAPKAEAPTPEQQPAKAPPAVPKAEVPTVATSVQQPAKDPPAAPRAEVPNTLPEATAAEKMQAPMMPTSERQPQATPATPAAPRVEAYPQEDKLEELDATGTSQSTQEKSERAAMFRMDSSGSEEAEVAHPDYDHSEVHHLTAPPPPADFSTEDIVLHETLEDFYTQHRQTNMSNINAIVAKYRGHMVPHLWAQLSLKYNLAPLEGLELLSRSLYQSAPFEYREQERQTELEDTLAEVRKLVLAEGLAPSRTVLLERAMTRGAKDGNDGLLRLLAYRGLPDDQSLRAKVWKALLGYLPMKRHDEWNAIYGEKRALYASYRSELLTVSSSQEVSLNVASKSPGSEIDDQDLLQEIKNDVERTRRDFEYFRRPATKAALTALLFVYAKLNPGVRYVQGMNEIAAVLLYVMSAETDAETDAFWCFSEMMAEIKDGFMQALDHSGEGVYGMVEEISQMLRSYDPQLARHLARAELSLFVFVLRWCTVLFAQDATLPDVLRLWDSFIADPNRYGFVVHVCVAVILGKRDELLATDKQFELAEIMQAGPRGTDFEALLKKAFAICAFERRSLPPQFPPKRNQVIDDFSDWAQHAAAEAAAVASEVGADLSKNFQEKVAPAVMERAGQASEVVQDKAQALQSWIQETAPARQEAYEQAQVQLSSLWNTVRSRGQQFASEAATSETAATAAARLSSAAESASGLFERIKVGKALQPLPLPILSLVKCDAIAVPRPCTMALRTRPRRHGHLMSVAAGVIVLCRSLSPDAPLSFDLLGQKKSTAKQADLEAKQAELEAKRKEAEEKEHEKQRQKEAEEDAKRKQAEEEEERKRRRKELIEKETDAVRQAQKAAHRPLNSYEERRIRRQVRSEFLGGGGLQVDDGHKDDWAQPLKPEMKAQLEDAVRFFSETMRVPAALIGSAALGMLFLPPWKFGWCKDDRPQLEVFEFLYRAYVILTAATFCLELTTVLETSNAHVQLLELGRHGLVLEPTAMDLIMANLEFEYLVCSLSFLCGVVCFMLSTMCRVLVVFICADGPLPGERKKWSEEEGLVLVQPHELVEEAEVGQLVA</sequence>
<dbReference type="GO" id="GO:0006886">
    <property type="term" value="P:intracellular protein transport"/>
    <property type="evidence" value="ECO:0007669"/>
    <property type="project" value="TreeGrafter"/>
</dbReference>
<gene>
    <name evidence="5" type="primary">TBC1D13</name>
    <name evidence="5" type="ORF">AK812_SmicGene23664</name>
</gene>
<feature type="region of interest" description="Disordered" evidence="1">
    <location>
        <begin position="680"/>
        <end position="707"/>
    </location>
</feature>
<proteinExistence type="predicted"/>
<dbReference type="Gene3D" id="1.10.472.80">
    <property type="entry name" value="Ypt/Rab-GAP domain of gyp1p, domain 3"/>
    <property type="match status" value="1"/>
</dbReference>
<feature type="region of interest" description="Disordered" evidence="1">
    <location>
        <begin position="1484"/>
        <end position="1564"/>
    </location>
</feature>
<evidence type="ECO:0000259" key="4">
    <source>
        <dbReference type="PROSITE" id="PS50086"/>
    </source>
</evidence>
<dbReference type="SUPFAM" id="SSF117281">
    <property type="entry name" value="Kelch motif"/>
    <property type="match status" value="1"/>
</dbReference>
<evidence type="ECO:0000256" key="3">
    <source>
        <dbReference type="SAM" id="SignalP"/>
    </source>
</evidence>
<dbReference type="Proteomes" id="UP000186817">
    <property type="component" value="Unassembled WGS sequence"/>
</dbReference>
<dbReference type="PANTHER" id="PTHR22957">
    <property type="entry name" value="TBC1 DOMAIN FAMILY MEMBER GTPASE-ACTIVATING PROTEIN"/>
    <property type="match status" value="1"/>
</dbReference>
<comment type="caution">
    <text evidence="5">The sequence shown here is derived from an EMBL/GenBank/DDBJ whole genome shotgun (WGS) entry which is preliminary data.</text>
</comment>
<feature type="chain" id="PRO_5013158594" evidence="3">
    <location>
        <begin position="16"/>
        <end position="2575"/>
    </location>
</feature>
<feature type="compositionally biased region" description="Basic and acidic residues" evidence="1">
    <location>
        <begin position="841"/>
        <end position="862"/>
    </location>
</feature>
<feature type="compositionally biased region" description="Low complexity" evidence="1">
    <location>
        <begin position="1484"/>
        <end position="1504"/>
    </location>
</feature>
<feature type="region of interest" description="Disordered" evidence="1">
    <location>
        <begin position="2293"/>
        <end position="2366"/>
    </location>
</feature>
<feature type="domain" description="Rab-GAP TBC" evidence="4">
    <location>
        <begin position="1795"/>
        <end position="2020"/>
    </location>
</feature>
<evidence type="ECO:0000256" key="1">
    <source>
        <dbReference type="SAM" id="MobiDB-lite"/>
    </source>
</evidence>
<dbReference type="SUPFAM" id="SSF47923">
    <property type="entry name" value="Ypt/Rab-GAP domain of gyp1p"/>
    <property type="match status" value="2"/>
</dbReference>
<dbReference type="InterPro" id="IPR000195">
    <property type="entry name" value="Rab-GAP-TBC_dom"/>
</dbReference>
<feature type="signal peptide" evidence="3">
    <location>
        <begin position="1"/>
        <end position="15"/>
    </location>
</feature>
<evidence type="ECO:0000256" key="2">
    <source>
        <dbReference type="SAM" id="Phobius"/>
    </source>
</evidence>
<evidence type="ECO:0000313" key="5">
    <source>
        <dbReference type="EMBL" id="OLP94345.1"/>
    </source>
</evidence>
<name>A0A1Q9DGR2_SYMMI</name>
<dbReference type="OrthoDB" id="10263206at2759"/>
<dbReference type="InterPro" id="IPR035969">
    <property type="entry name" value="Rab-GAP_TBC_sf"/>
</dbReference>
<dbReference type="GO" id="GO:0005096">
    <property type="term" value="F:GTPase activator activity"/>
    <property type="evidence" value="ECO:0007669"/>
    <property type="project" value="TreeGrafter"/>
</dbReference>
<feature type="compositionally biased region" description="Low complexity" evidence="1">
    <location>
        <begin position="823"/>
        <end position="835"/>
    </location>
</feature>
<dbReference type="Gene3D" id="1.10.8.270">
    <property type="entry name" value="putative rabgap domain of human tbc1 domain family member 14 like domains"/>
    <property type="match status" value="1"/>
</dbReference>
<accession>A0A1Q9DGR2</accession>
<keyword evidence="2" id="KW-0472">Membrane</keyword>
<dbReference type="Gene3D" id="2.120.10.80">
    <property type="entry name" value="Kelch-type beta propeller"/>
    <property type="match status" value="2"/>
</dbReference>
<reference evidence="5 6" key="1">
    <citation type="submission" date="2016-02" db="EMBL/GenBank/DDBJ databases">
        <title>Genome analysis of coral dinoflagellate symbionts highlights evolutionary adaptations to a symbiotic lifestyle.</title>
        <authorList>
            <person name="Aranda M."/>
            <person name="Li Y."/>
            <person name="Liew Y.J."/>
            <person name="Baumgarten S."/>
            <person name="Simakov O."/>
            <person name="Wilson M."/>
            <person name="Piel J."/>
            <person name="Ashoor H."/>
            <person name="Bougouffa S."/>
            <person name="Bajic V.B."/>
            <person name="Ryu T."/>
            <person name="Ravasi T."/>
            <person name="Bayer T."/>
            <person name="Micklem G."/>
            <person name="Kim H."/>
            <person name="Bhak J."/>
            <person name="Lajeunesse T.C."/>
            <person name="Voolstra C.R."/>
        </authorList>
    </citation>
    <scope>NUCLEOTIDE SEQUENCE [LARGE SCALE GENOMIC DNA]</scope>
    <source>
        <strain evidence="5 6">CCMP2467</strain>
    </source>
</reference>
<keyword evidence="2" id="KW-0812">Transmembrane</keyword>